<feature type="compositionally biased region" description="Basic and acidic residues" evidence="1">
    <location>
        <begin position="354"/>
        <end position="363"/>
    </location>
</feature>
<evidence type="ECO:0008006" key="6">
    <source>
        <dbReference type="Google" id="ProtNLM"/>
    </source>
</evidence>
<evidence type="ECO:0000313" key="2">
    <source>
        <dbReference type="EMBL" id="AMS06732.1"/>
    </source>
</evidence>
<dbReference type="AlphaFoldDB" id="A0AAC9AP91"/>
<dbReference type="PANTHER" id="PTHR21599">
    <property type="entry name" value="GLYCERATE KINASE"/>
    <property type="match status" value="1"/>
</dbReference>
<dbReference type="SUPFAM" id="SSF110738">
    <property type="entry name" value="Glycerate kinase I"/>
    <property type="match status" value="1"/>
</dbReference>
<keyword evidence="5" id="KW-1185">Reference proteome</keyword>
<dbReference type="PANTHER" id="PTHR21599:SF0">
    <property type="entry name" value="GLYCERATE KINASE"/>
    <property type="match status" value="1"/>
</dbReference>
<evidence type="ECO:0000313" key="5">
    <source>
        <dbReference type="Proteomes" id="UP000178666"/>
    </source>
</evidence>
<dbReference type="GO" id="GO:0008887">
    <property type="term" value="F:glycerate kinase activity"/>
    <property type="evidence" value="ECO:0007669"/>
    <property type="project" value="InterPro"/>
</dbReference>
<evidence type="ECO:0000313" key="3">
    <source>
        <dbReference type="EMBL" id="AOZ45522.1"/>
    </source>
</evidence>
<feature type="region of interest" description="Disordered" evidence="1">
    <location>
        <begin position="312"/>
        <end position="363"/>
    </location>
</feature>
<dbReference type="EMBL" id="CP014352">
    <property type="protein sequence ID" value="AMS06732.1"/>
    <property type="molecule type" value="Genomic_DNA"/>
</dbReference>
<gene>
    <name evidence="3" type="ORF">A8L58_01010</name>
    <name evidence="2" type="ORF">AXH35_16070</name>
</gene>
<dbReference type="Proteomes" id="UP000178666">
    <property type="component" value="Chromosome"/>
</dbReference>
<dbReference type="GO" id="GO:0031388">
    <property type="term" value="P:organic acid phosphorylation"/>
    <property type="evidence" value="ECO:0007669"/>
    <property type="project" value="InterPro"/>
</dbReference>
<dbReference type="InterPro" id="IPR018197">
    <property type="entry name" value="Glycerate_kinase_RE-like"/>
</dbReference>
<dbReference type="EMBL" id="CP015970">
    <property type="protein sequence ID" value="AOZ45522.1"/>
    <property type="molecule type" value="Genomic_DNA"/>
</dbReference>
<dbReference type="Pfam" id="PF02595">
    <property type="entry name" value="Gly_kinase"/>
    <property type="match status" value="1"/>
</dbReference>
<proteinExistence type="predicted"/>
<accession>A0AAC9AP91</accession>
<dbReference type="RefSeq" id="WP_062820493.1">
    <property type="nucleotide sequence ID" value="NZ_CP014352.1"/>
</dbReference>
<protein>
    <recommendedName>
        <fullName evidence="6">Glycerate kinase</fullName>
    </recommendedName>
</protein>
<reference evidence="3 5" key="1">
    <citation type="journal article" date="2016" name="Plant Dis.">
        <title>Improved production of propionic acid using genome shuffling.</title>
        <authorList>
            <person name="Luna-Flores C.H."/>
            <person name="Palfreyman R.W."/>
            <person name="Kromer J.O."/>
            <person name="Nielsen L.K."/>
            <person name="Marcellin E."/>
        </authorList>
    </citation>
    <scope>NUCLEOTIDE SEQUENCE [LARGE SCALE GENOMIC DNA]</scope>
    <source>
        <strain evidence="3 5">F3E8</strain>
    </source>
</reference>
<name>A0AAC9AP91_9ACTN</name>
<organism evidence="2 4">
    <name type="scientific">Acidipropionibacterium acidipropionici</name>
    <dbReference type="NCBI Taxonomy" id="1748"/>
    <lineage>
        <taxon>Bacteria</taxon>
        <taxon>Bacillati</taxon>
        <taxon>Actinomycetota</taxon>
        <taxon>Actinomycetes</taxon>
        <taxon>Propionibacteriales</taxon>
        <taxon>Propionibacteriaceae</taxon>
        <taxon>Acidipropionibacterium</taxon>
    </lineage>
</organism>
<dbReference type="InterPro" id="IPR004381">
    <property type="entry name" value="Glycerate_kinase"/>
</dbReference>
<evidence type="ECO:0000313" key="4">
    <source>
        <dbReference type="Proteomes" id="UP000075221"/>
    </source>
</evidence>
<reference evidence="2 4" key="2">
    <citation type="submission" date="2016-02" db="EMBL/GenBank/DDBJ databases">
        <title>Complete Genome Sequence of Propionibacterium acidipropionici ATCC 55737.</title>
        <authorList>
            <person name="Luna Flores C.H."/>
            <person name="Nielsen L.K."/>
            <person name="Marcellin E."/>
        </authorList>
    </citation>
    <scope>NUCLEOTIDE SEQUENCE [LARGE SCALE GENOMIC DNA]</scope>
    <source>
        <strain evidence="2 4">ATCC 55737</strain>
    </source>
</reference>
<dbReference type="Gene3D" id="3.40.50.10350">
    <property type="entry name" value="Glycerate kinase, domain 1"/>
    <property type="match status" value="1"/>
</dbReference>
<sequence length="363" mass="37780">MRVLIATDSWTGLRSRQVGTALARAWAGLGDEVAVIPMGTAGAGFRQAFEDLREAAGLDILAPSLPDAGADRWTTGSEPLGRLLAGLPADGARVVIELSRAPWRDGGRGMVEYLRSRTGREGRQGRARLPIVVTTAEQAGLELTGLRGVVSLEGRAEQMDPARMLALDQALCDWAEELTGDPEAGTVPGSGALGGIGLAVSALGGQVTTGPRLLLDLADARRTVSRADLVVTGCEHLDFQTLGGEVVTQVLKLAEPLGVPVIAVPLTSEVSARELRQAGLEAAAPLDGGPVDGAADMVAVTAAAGPVARTWHWGAGGTSFPTPLTLGADETESRPAPTDPSRRRAPSPEMIRGPFDHQWSRPI</sequence>
<evidence type="ECO:0000256" key="1">
    <source>
        <dbReference type="SAM" id="MobiDB-lite"/>
    </source>
</evidence>
<dbReference type="InterPro" id="IPR036129">
    <property type="entry name" value="Glycerate_kinase_sf"/>
</dbReference>
<dbReference type="Proteomes" id="UP000075221">
    <property type="component" value="Chromosome"/>
</dbReference>